<sequence length="142" mass="14886">TCAVLLDAALAVAVGRTDAPALVARLDALAFTEAVAGDAATYAPVLIARLRSRLGDAAGALAAVRKRVYMVGWPRYLATALREEGGYAVAAGAPALARQAYERFLVMRADADTELAPETDAVRRALATLPEPPDSARRAPRN</sequence>
<protein>
    <submittedName>
        <fullName evidence="1">Uncharacterized protein</fullName>
    </submittedName>
</protein>
<proteinExistence type="predicted"/>
<gene>
    <name evidence="1" type="ORF">AVDCRST_MAG11-3365</name>
</gene>
<evidence type="ECO:0000313" key="1">
    <source>
        <dbReference type="EMBL" id="CAA9348383.1"/>
    </source>
</evidence>
<accession>A0A6J4M4F8</accession>
<feature type="non-terminal residue" evidence="1">
    <location>
        <position position="1"/>
    </location>
</feature>
<reference evidence="1" key="1">
    <citation type="submission" date="2020-02" db="EMBL/GenBank/DDBJ databases">
        <authorList>
            <person name="Meier V. D."/>
        </authorList>
    </citation>
    <scope>NUCLEOTIDE SEQUENCE</scope>
    <source>
        <strain evidence="1">AVDCRST_MAG11</strain>
    </source>
</reference>
<name>A0A6J4M4F8_9BACT</name>
<dbReference type="EMBL" id="CADCTU010000735">
    <property type="protein sequence ID" value="CAA9348383.1"/>
    <property type="molecule type" value="Genomic_DNA"/>
</dbReference>
<organism evidence="1">
    <name type="scientific">uncultured Gemmatimonadaceae bacterium</name>
    <dbReference type="NCBI Taxonomy" id="246130"/>
    <lineage>
        <taxon>Bacteria</taxon>
        <taxon>Pseudomonadati</taxon>
        <taxon>Gemmatimonadota</taxon>
        <taxon>Gemmatimonadia</taxon>
        <taxon>Gemmatimonadales</taxon>
        <taxon>Gemmatimonadaceae</taxon>
        <taxon>environmental samples</taxon>
    </lineage>
</organism>
<dbReference type="AlphaFoldDB" id="A0A6J4M4F8"/>